<accession>A0A4D6C475</accession>
<proteinExistence type="predicted"/>
<gene>
    <name evidence="2" type="primary">ycf47</name>
</gene>
<keyword evidence="1" id="KW-0472">Membrane</keyword>
<geneLocation type="chloroplast" evidence="2"/>
<feature type="transmembrane region" description="Helical" evidence="1">
    <location>
        <begin position="53"/>
        <end position="70"/>
    </location>
</feature>
<evidence type="ECO:0000256" key="1">
    <source>
        <dbReference type="SAM" id="Phobius"/>
    </source>
</evidence>
<keyword evidence="1" id="KW-1133">Transmembrane helix</keyword>
<dbReference type="AlphaFoldDB" id="A0A4D6C475"/>
<protein>
    <submittedName>
        <fullName evidence="2">Hypothetical chloroplast RF47</fullName>
    </submittedName>
</protein>
<keyword evidence="2" id="KW-0934">Plastid</keyword>
<organism evidence="2">
    <name type="scientific">Chloropicon sp. RCC4434</name>
    <dbReference type="NCBI Taxonomy" id="2565277"/>
    <lineage>
        <taxon>Eukaryota</taxon>
        <taxon>Viridiplantae</taxon>
        <taxon>Chlorophyta</taxon>
        <taxon>Chloropicophyceae</taxon>
        <taxon>Chloropicales</taxon>
        <taxon>Chloropicaceae</taxon>
        <taxon>Chloropicon</taxon>
    </lineage>
</organism>
<keyword evidence="2" id="KW-0150">Chloroplast</keyword>
<evidence type="ECO:0000313" key="2">
    <source>
        <dbReference type="EMBL" id="QBX98440.1"/>
    </source>
</evidence>
<dbReference type="EMBL" id="MK085997">
    <property type="protein sequence ID" value="QBX98440.1"/>
    <property type="molecule type" value="Genomic_DNA"/>
</dbReference>
<keyword evidence="1" id="KW-0812">Transmembrane</keyword>
<sequence>MYIFTISRLAFAASTVFFGFFWGRGVELAATTIYGLRLFGSYLDAKNFLNRGTWISIIGFLLSLILENLFR</sequence>
<name>A0A4D6C475_9CHLO</name>
<reference evidence="2" key="1">
    <citation type="journal article" date="2019" name="Genome Biol. Evol.">
        <title>Tracing the Evolution of the Plastome and Mitogenome in the Chloropicophyceae Uncovered Convergent tRNA Gene Losses and a Variant Plastid Genetic Code.</title>
        <authorList>
            <person name="Turmel M."/>
            <person name="Dos Santos A.L."/>
            <person name="Otis C."/>
            <person name="Sergerie R."/>
            <person name="Lemieux C."/>
        </authorList>
    </citation>
    <scope>NUCLEOTIDE SEQUENCE</scope>
</reference>